<reference evidence="3 6" key="1">
    <citation type="submission" date="2020-04" db="EMBL/GenBank/DDBJ databases">
        <title>Global-level population genomics: horizontal gene transfer, symbiosis and evolution in Rhizobia.</title>
        <authorList>
            <person name="Gai Y."/>
        </authorList>
    </citation>
    <scope>NUCLEOTIDE SEQUENCE</scope>
    <source>
        <strain evidence="4 6">BLR33</strain>
        <strain evidence="3">BLR57</strain>
    </source>
</reference>
<dbReference type="GO" id="GO:0016787">
    <property type="term" value="F:hydrolase activity"/>
    <property type="evidence" value="ECO:0007669"/>
    <property type="project" value="UniProtKB-KW"/>
</dbReference>
<dbReference type="Pfam" id="PF07859">
    <property type="entry name" value="Abhydrolase_3"/>
    <property type="match status" value="1"/>
</dbReference>
<dbReference type="EMBL" id="JABDYF010000014">
    <property type="protein sequence ID" value="MBX5093065.1"/>
    <property type="molecule type" value="Genomic_DNA"/>
</dbReference>
<dbReference type="Gene3D" id="3.40.50.1820">
    <property type="entry name" value="alpha/beta hydrolase"/>
    <property type="match status" value="1"/>
</dbReference>
<dbReference type="RefSeq" id="WP_221108854.1">
    <property type="nucleotide sequence ID" value="NZ_JABDXW010000017.1"/>
</dbReference>
<keyword evidence="6" id="KW-1185">Reference proteome</keyword>
<keyword evidence="1 3" id="KW-0378">Hydrolase</keyword>
<accession>A0A9Q3QZ80</accession>
<organism evidence="3 5">
    <name type="scientific">Rhizobium lentis</name>
    <dbReference type="NCBI Taxonomy" id="1138194"/>
    <lineage>
        <taxon>Bacteria</taxon>
        <taxon>Pseudomonadati</taxon>
        <taxon>Pseudomonadota</taxon>
        <taxon>Alphaproteobacteria</taxon>
        <taxon>Hyphomicrobiales</taxon>
        <taxon>Rhizobiaceae</taxon>
        <taxon>Rhizobium/Agrobacterium group</taxon>
        <taxon>Rhizobium</taxon>
    </lineage>
</organism>
<protein>
    <submittedName>
        <fullName evidence="3">Alpha/beta hydrolase fold domain-containing protein</fullName>
    </submittedName>
</protein>
<evidence type="ECO:0000313" key="4">
    <source>
        <dbReference type="EMBL" id="MBX5093065.1"/>
    </source>
</evidence>
<evidence type="ECO:0000313" key="3">
    <source>
        <dbReference type="EMBL" id="MBX5026674.1"/>
    </source>
</evidence>
<name>A0A9Q3QZ80_9HYPH</name>
<dbReference type="EMBL" id="JABDYC010000015">
    <property type="protein sequence ID" value="MBX5026674.1"/>
    <property type="molecule type" value="Genomic_DNA"/>
</dbReference>
<evidence type="ECO:0000259" key="2">
    <source>
        <dbReference type="Pfam" id="PF07859"/>
    </source>
</evidence>
<comment type="caution">
    <text evidence="3">The sequence shown here is derived from an EMBL/GenBank/DDBJ whole genome shotgun (WGS) entry which is preliminary data.</text>
</comment>
<dbReference type="AlphaFoldDB" id="A0A9Q3QZ80"/>
<proteinExistence type="predicted"/>
<sequence length="314" mass="34740">MEIDPFSVFEDLDVRRARRLNHVLAHLPRYHTGRRLNARIINGVVKLAGILLPKPRQRDVTIDIVKLRADDREIPIRLLRPQGPVAALYLHFHGGAWILGNSQLDDGWNAEIARSGNVAIASGDFHLAVDDDLERTIRDAVALTKWALDRLPEFGTDRLVVEGESSGAHLAACALLQVAKRQPLDNVAGFVSFCGAFDMSGSRSLVNARRSLIIDPASAVHNLERLTMRSRATTPKVSPIFADLTGMPPALFIAGALDPILDDSRRIHDVWQRQTGHADLLVVPEGPHGFERLPTRLAAKARDFLCGWIKERLG</sequence>
<evidence type="ECO:0000313" key="5">
    <source>
        <dbReference type="Proteomes" id="UP000749740"/>
    </source>
</evidence>
<evidence type="ECO:0000313" key="6">
    <source>
        <dbReference type="Proteomes" id="UP000770629"/>
    </source>
</evidence>
<dbReference type="Proteomes" id="UP000749740">
    <property type="component" value="Unassembled WGS sequence"/>
</dbReference>
<evidence type="ECO:0000256" key="1">
    <source>
        <dbReference type="ARBA" id="ARBA00022801"/>
    </source>
</evidence>
<dbReference type="Proteomes" id="UP000770629">
    <property type="component" value="Unassembled WGS sequence"/>
</dbReference>
<gene>
    <name evidence="4" type="ORF">HJB60_28410</name>
    <name evidence="3" type="ORF">HJB63_29605</name>
</gene>
<feature type="domain" description="Alpha/beta hydrolase fold-3" evidence="2">
    <location>
        <begin position="90"/>
        <end position="291"/>
    </location>
</feature>
<dbReference type="InterPro" id="IPR013094">
    <property type="entry name" value="AB_hydrolase_3"/>
</dbReference>
<dbReference type="PANTHER" id="PTHR48081">
    <property type="entry name" value="AB HYDROLASE SUPERFAMILY PROTEIN C4A8.06C"/>
    <property type="match status" value="1"/>
</dbReference>
<dbReference type="InterPro" id="IPR050300">
    <property type="entry name" value="GDXG_lipolytic_enzyme"/>
</dbReference>
<dbReference type="InterPro" id="IPR029058">
    <property type="entry name" value="AB_hydrolase_fold"/>
</dbReference>
<dbReference type="SUPFAM" id="SSF53474">
    <property type="entry name" value="alpha/beta-Hydrolases"/>
    <property type="match status" value="1"/>
</dbReference>